<feature type="domain" description="VWFA" evidence="2">
    <location>
        <begin position="94"/>
        <end position="278"/>
    </location>
</feature>
<dbReference type="SUPFAM" id="SSF52317">
    <property type="entry name" value="Class I glutamine amidotransferase-like"/>
    <property type="match status" value="1"/>
</dbReference>
<dbReference type="InterPro" id="IPR036465">
    <property type="entry name" value="vWFA_dom_sf"/>
</dbReference>
<keyword evidence="1" id="KW-0812">Transmembrane</keyword>
<feature type="transmembrane region" description="Helical" evidence="1">
    <location>
        <begin position="57"/>
        <end position="79"/>
    </location>
</feature>
<dbReference type="Pfam" id="PF07584">
    <property type="entry name" value="BatA"/>
    <property type="match status" value="1"/>
</dbReference>
<dbReference type="SUPFAM" id="SSF53300">
    <property type="entry name" value="vWA-like"/>
    <property type="match status" value="1"/>
</dbReference>
<feature type="transmembrane region" description="Helical" evidence="1">
    <location>
        <begin position="688"/>
        <end position="707"/>
    </location>
</feature>
<feature type="transmembrane region" description="Helical" evidence="1">
    <location>
        <begin position="6"/>
        <end position="25"/>
    </location>
</feature>
<dbReference type="CDD" id="cd00198">
    <property type="entry name" value="vWFA"/>
    <property type="match status" value="1"/>
</dbReference>
<dbReference type="SMART" id="SM00327">
    <property type="entry name" value="VWA"/>
    <property type="match status" value="1"/>
</dbReference>
<organism evidence="3 4">
    <name type="scientific">Candidatus Jettenia ecosi</name>
    <dbReference type="NCBI Taxonomy" id="2494326"/>
    <lineage>
        <taxon>Bacteria</taxon>
        <taxon>Pseudomonadati</taxon>
        <taxon>Planctomycetota</taxon>
        <taxon>Candidatus Brocadiia</taxon>
        <taxon>Candidatus Brocadiales</taxon>
        <taxon>Candidatus Brocadiaceae</taxon>
        <taxon>Candidatus Jettenia</taxon>
    </lineage>
</organism>
<keyword evidence="1" id="KW-0472">Membrane</keyword>
<dbReference type="Gene3D" id="3.40.50.410">
    <property type="entry name" value="von Willebrand factor, type A domain"/>
    <property type="match status" value="1"/>
</dbReference>
<dbReference type="EMBL" id="SULG01000120">
    <property type="protein sequence ID" value="TLD40214.1"/>
    <property type="molecule type" value="Genomic_DNA"/>
</dbReference>
<evidence type="ECO:0000259" key="2">
    <source>
        <dbReference type="PROSITE" id="PS50234"/>
    </source>
</evidence>
<comment type="caution">
    <text evidence="3">The sequence shown here is derived from an EMBL/GenBank/DDBJ whole genome shotgun (WGS) entry which is preliminary data.</text>
</comment>
<dbReference type="InterPro" id="IPR002035">
    <property type="entry name" value="VWF_A"/>
</dbReference>
<dbReference type="InterPro" id="IPR011933">
    <property type="entry name" value="Double_TM_dom"/>
</dbReference>
<dbReference type="Proteomes" id="UP000319783">
    <property type="component" value="Unassembled WGS sequence"/>
</dbReference>
<dbReference type="NCBIfam" id="TIGR02226">
    <property type="entry name" value="two_anch"/>
    <property type="match status" value="1"/>
</dbReference>
<evidence type="ECO:0000313" key="4">
    <source>
        <dbReference type="Proteomes" id="UP000319783"/>
    </source>
</evidence>
<dbReference type="Pfam" id="PF13519">
    <property type="entry name" value="VWA_2"/>
    <property type="match status" value="1"/>
</dbReference>
<reference evidence="3 4" key="1">
    <citation type="submission" date="2019-04" db="EMBL/GenBank/DDBJ databases">
        <title>Genome of a novel bacterium Candidatus Jettenia ecosi reconstructed from metagenome of an anammox bioreactor.</title>
        <authorList>
            <person name="Mardanov A.V."/>
            <person name="Beletsky A.V."/>
            <person name="Ravin N.V."/>
            <person name="Botchkova E.A."/>
            <person name="Litti Y.V."/>
            <person name="Nozhevnikova A.N."/>
        </authorList>
    </citation>
    <scope>NUCLEOTIDE SEQUENCE [LARGE SCALE GENOMIC DNA]</scope>
    <source>
        <strain evidence="3">J2</strain>
    </source>
</reference>
<dbReference type="PANTHER" id="PTHR37464:SF1">
    <property type="entry name" value="BLL2463 PROTEIN"/>
    <property type="match status" value="1"/>
</dbReference>
<protein>
    <recommendedName>
        <fullName evidence="2">VWFA domain-containing protein</fullName>
    </recommendedName>
</protein>
<evidence type="ECO:0000256" key="1">
    <source>
        <dbReference type="SAM" id="Phobius"/>
    </source>
</evidence>
<dbReference type="InterPro" id="IPR029062">
    <property type="entry name" value="Class_I_gatase-like"/>
</dbReference>
<dbReference type="AlphaFoldDB" id="A0A533Q6J3"/>
<dbReference type="InterPro" id="IPR024163">
    <property type="entry name" value="Aerotolerance_reg_N"/>
</dbReference>
<accession>A0A533Q6J3</accession>
<dbReference type="Gene3D" id="3.40.50.880">
    <property type="match status" value="1"/>
</dbReference>
<keyword evidence="1" id="KW-1133">Transmembrane helix</keyword>
<name>A0A533Q6J3_9BACT</name>
<dbReference type="PANTHER" id="PTHR37464">
    <property type="entry name" value="BLL2463 PROTEIN"/>
    <property type="match status" value="1"/>
</dbReference>
<sequence length="710" mass="79804">MISFLNPLLLLGILGASIPIIIHLINKKKAISHRFAAIDFLLQTNKRISVKFKLRQLILLILRASLIIFLALALAKPFLKTFGGGVSEKNVPTSNVIIVDDSYSMQYVSNSESFFASAKTAAKKIIDSLTKDDDVALITCSGIESQALPELDYDKNTVLNLAEQLQVTFTATHITPALDAAMEILTNAKASVKRIFLLTDMTKNSWNLDWFKTGNERLRNHISGIHIVDLSKGGILNNVAITHIESELDISQKDGRGYIKVTVSNFSPVRVKNLLVRVFLDQKKVTQGFFNIEGNASETKEFSFTLEKGKDHEGWVEIPDDNLNIDNKRYFTIHATQKLDALLVDGDLRTNIYESETFYLEKALNPGREHISSIRPTICSIHEVNNFHFSDFNIIFLCNIETLPYEKIRELEKFVKEGGSAIFTLGSKVDPDYYNNSFGTLLPHRLHTTRTFSGDSPLSEDQPLHLKVKEPVHQALHILSETDMSTLSSARFYRIFYVDPTLQGSGKTILSFSDDTPAIIERQIERGKCILFTSSIDRDWTDMPVKPFFLPLIQQLCRYLSGTISEETQNGIFVKQSWQSPCPYDINAIEITNPEGTKITVQPQLANNEKSFHYTRTDIPGIYTLTIDGKPLSQFPSYFPVNVTTTESHLDKMEQKDITALMGGTNLTITTSPIDEGREVLLGEAKKTLWGAILFLAFCILVVEAFVSRK</sequence>
<gene>
    <name evidence="3" type="ORF">JETT_3529</name>
</gene>
<evidence type="ECO:0000313" key="3">
    <source>
        <dbReference type="EMBL" id="TLD40214.1"/>
    </source>
</evidence>
<proteinExistence type="predicted"/>
<dbReference type="PROSITE" id="PS50234">
    <property type="entry name" value="VWFA"/>
    <property type="match status" value="1"/>
</dbReference>